<dbReference type="GO" id="GO:0003700">
    <property type="term" value="F:DNA-binding transcription factor activity"/>
    <property type="evidence" value="ECO:0007669"/>
    <property type="project" value="TreeGrafter"/>
</dbReference>
<organism evidence="5">
    <name type="scientific">freshwater metagenome</name>
    <dbReference type="NCBI Taxonomy" id="449393"/>
    <lineage>
        <taxon>unclassified sequences</taxon>
        <taxon>metagenomes</taxon>
        <taxon>ecological metagenomes</taxon>
    </lineage>
</organism>
<keyword evidence="1" id="KW-0805">Transcription regulation</keyword>
<dbReference type="Gene3D" id="1.10.357.10">
    <property type="entry name" value="Tetracycline Repressor, domain 2"/>
    <property type="match status" value="1"/>
</dbReference>
<proteinExistence type="predicted"/>
<dbReference type="EMBL" id="CAEZTO010000007">
    <property type="protein sequence ID" value="CAB4570795.1"/>
    <property type="molecule type" value="Genomic_DNA"/>
</dbReference>
<dbReference type="SUPFAM" id="SSF48498">
    <property type="entry name" value="Tetracyclin repressor-like, C-terminal domain"/>
    <property type="match status" value="1"/>
</dbReference>
<dbReference type="GO" id="GO:0000976">
    <property type="term" value="F:transcription cis-regulatory region binding"/>
    <property type="evidence" value="ECO:0007669"/>
    <property type="project" value="TreeGrafter"/>
</dbReference>
<evidence type="ECO:0000256" key="2">
    <source>
        <dbReference type="ARBA" id="ARBA00023125"/>
    </source>
</evidence>
<protein>
    <submittedName>
        <fullName evidence="5">Unannotated protein</fullName>
    </submittedName>
</protein>
<gene>
    <name evidence="5" type="ORF">UFOPK1693_00698</name>
</gene>
<dbReference type="InterPro" id="IPR036271">
    <property type="entry name" value="Tet_transcr_reg_TetR-rel_C_sf"/>
</dbReference>
<evidence type="ECO:0000259" key="4">
    <source>
        <dbReference type="PROSITE" id="PS50977"/>
    </source>
</evidence>
<dbReference type="PANTHER" id="PTHR30055">
    <property type="entry name" value="HTH-TYPE TRANSCRIPTIONAL REGULATOR RUTR"/>
    <property type="match status" value="1"/>
</dbReference>
<dbReference type="InterPro" id="IPR009057">
    <property type="entry name" value="Homeodomain-like_sf"/>
</dbReference>
<dbReference type="InterPro" id="IPR001647">
    <property type="entry name" value="HTH_TetR"/>
</dbReference>
<dbReference type="Pfam" id="PF00440">
    <property type="entry name" value="TetR_N"/>
    <property type="match status" value="1"/>
</dbReference>
<sequence>MGMPEQVIEATLRVIEVGGVKEVTVRKVAEELGRSTTVVTHYFPTREDLLDAALSQSFAQSKEQAMVFIKDGKDALWAFMNWSVSAKHRRVWLQLVAAYLAGLDPHVSKQIDDFIEWWDDQLLKLLKGRVAPGRTAQELCDIIGVVVEGILLSSDRELASGMSSEALLRATISPLLKP</sequence>
<dbReference type="SUPFAM" id="SSF46689">
    <property type="entry name" value="Homeodomain-like"/>
    <property type="match status" value="1"/>
</dbReference>
<keyword evidence="2" id="KW-0238">DNA-binding</keyword>
<reference evidence="5" key="1">
    <citation type="submission" date="2020-05" db="EMBL/GenBank/DDBJ databases">
        <authorList>
            <person name="Chiriac C."/>
            <person name="Salcher M."/>
            <person name="Ghai R."/>
            <person name="Kavagutti S V."/>
        </authorList>
    </citation>
    <scope>NUCLEOTIDE SEQUENCE</scope>
</reference>
<name>A0A6J6E6B8_9ZZZZ</name>
<evidence type="ECO:0000313" key="5">
    <source>
        <dbReference type="EMBL" id="CAB4570795.1"/>
    </source>
</evidence>
<dbReference type="AlphaFoldDB" id="A0A6J6E6B8"/>
<evidence type="ECO:0000256" key="3">
    <source>
        <dbReference type="ARBA" id="ARBA00023163"/>
    </source>
</evidence>
<keyword evidence="3" id="KW-0804">Transcription</keyword>
<accession>A0A6J6E6B8</accession>
<dbReference type="PROSITE" id="PS50977">
    <property type="entry name" value="HTH_TETR_2"/>
    <property type="match status" value="1"/>
</dbReference>
<dbReference type="InterPro" id="IPR050109">
    <property type="entry name" value="HTH-type_TetR-like_transc_reg"/>
</dbReference>
<feature type="domain" description="HTH tetR-type" evidence="4">
    <location>
        <begin position="1"/>
        <end position="61"/>
    </location>
</feature>
<evidence type="ECO:0000256" key="1">
    <source>
        <dbReference type="ARBA" id="ARBA00023015"/>
    </source>
</evidence>
<dbReference type="PANTHER" id="PTHR30055:SF234">
    <property type="entry name" value="HTH-TYPE TRANSCRIPTIONAL REGULATOR BETI"/>
    <property type="match status" value="1"/>
</dbReference>